<name>A0A9X1NFU1_9ACTN</name>
<accession>A0A9X1NFU1</accession>
<evidence type="ECO:0000313" key="1">
    <source>
        <dbReference type="EMBL" id="MCD5314212.1"/>
    </source>
</evidence>
<dbReference type="RefSeq" id="WP_231446526.1">
    <property type="nucleotide sequence ID" value="NZ_JAJOMB010000015.1"/>
</dbReference>
<dbReference type="AlphaFoldDB" id="A0A9X1NFU1"/>
<proteinExistence type="predicted"/>
<sequence>MSEPLPPGWPDAVRPPGAPEWEQSASAWLLDLCPPDFRAYPVLRRQALGLAWLAYQHVGAQRQALAKGLGRIRTDLSRDLPPPALEEMIQAVEHEQARLMAAHRGVELVARALRGERHIPRL</sequence>
<keyword evidence="2" id="KW-1185">Reference proteome</keyword>
<comment type="caution">
    <text evidence="1">The sequence shown here is derived from an EMBL/GenBank/DDBJ whole genome shotgun (WGS) entry which is preliminary data.</text>
</comment>
<gene>
    <name evidence="1" type="ORF">LR394_25200</name>
</gene>
<dbReference type="Proteomes" id="UP001138997">
    <property type="component" value="Unassembled WGS sequence"/>
</dbReference>
<dbReference type="EMBL" id="JAJOMB010000015">
    <property type="protein sequence ID" value="MCD5314212.1"/>
    <property type="molecule type" value="Genomic_DNA"/>
</dbReference>
<organism evidence="1 2">
    <name type="scientific">Kineosporia babensis</name>
    <dbReference type="NCBI Taxonomy" id="499548"/>
    <lineage>
        <taxon>Bacteria</taxon>
        <taxon>Bacillati</taxon>
        <taxon>Actinomycetota</taxon>
        <taxon>Actinomycetes</taxon>
        <taxon>Kineosporiales</taxon>
        <taxon>Kineosporiaceae</taxon>
        <taxon>Kineosporia</taxon>
    </lineage>
</organism>
<evidence type="ECO:0000313" key="2">
    <source>
        <dbReference type="Proteomes" id="UP001138997"/>
    </source>
</evidence>
<protein>
    <submittedName>
        <fullName evidence="1">Uncharacterized protein</fullName>
    </submittedName>
</protein>
<reference evidence="1" key="1">
    <citation type="submission" date="2021-11" db="EMBL/GenBank/DDBJ databases">
        <title>Streptomyces corallinus and Kineosporia corallina sp. nov., two new coral-derived marine actinobacteria.</title>
        <authorList>
            <person name="Buangrab K."/>
            <person name="Sutthacheep M."/>
            <person name="Yeemin T."/>
            <person name="Harunari E."/>
            <person name="Igarashi Y."/>
            <person name="Sripreechasak P."/>
            <person name="Kanchanasin P."/>
            <person name="Tanasupawat S."/>
            <person name="Phongsopitanun W."/>
        </authorList>
    </citation>
    <scope>NUCLEOTIDE SEQUENCE</scope>
    <source>
        <strain evidence="1">JCM 31032</strain>
    </source>
</reference>